<gene>
    <name evidence="1" type="ORF">EBH_0072930</name>
</gene>
<dbReference type="AlphaFoldDB" id="U6LFX8"/>
<protein>
    <submittedName>
        <fullName evidence="1">Uncharacterized protein</fullName>
    </submittedName>
</protein>
<dbReference type="VEuPathDB" id="ToxoDB:EBH_0072930"/>
<dbReference type="EMBL" id="HG710730">
    <property type="protein sequence ID" value="CDJ47429.1"/>
    <property type="molecule type" value="Genomic_DNA"/>
</dbReference>
<sequence length="374" mass="41658">MYAVAIGPNAKVAPEWERKLMSTRAIPETGTVVIEKCQLSLVEQRETKFAGELREGTGCTLGNSCNECKVIPEKGYGVGSTAVLWAYVAGSRCEAPLDTGASESFIISQTVDRLELKVQRLAEARMFTMAKGEQLRICHARTPREAELQQCVQKTPAERAYDLLAKEVASMPSEEAVTLLRPPPERYTSHTKAGRKIEHANSHTRQRILETFLWLPTKESLGIWGSQGPREQTSFSPAKANAKQFHQCAENGIQSLKQRQRKQIQERTVEALVELAGHLSCPACAWKPKGRQHWSAQRCKNFRNRGKLIPIKQLLKTLHQKKQDGKVNQLMEIHFVKTVEDNSAGIEEVCAAVKDTHMKINAGSAHGEAPGEKE</sequence>
<evidence type="ECO:0000313" key="1">
    <source>
        <dbReference type="EMBL" id="CDJ47429.1"/>
    </source>
</evidence>
<reference evidence="1" key="1">
    <citation type="submission" date="2013-10" db="EMBL/GenBank/DDBJ databases">
        <title>Genomic analysis of the causative agents of coccidiosis in chickens.</title>
        <authorList>
            <person name="Reid A.J."/>
            <person name="Blake D."/>
            <person name="Billington K."/>
            <person name="Browne H."/>
            <person name="Dunn M."/>
            <person name="Hung S."/>
            <person name="Kawahara F."/>
            <person name="Miranda-Saavedra D."/>
            <person name="Mourier T."/>
            <person name="Nagra H."/>
            <person name="Otto T.D."/>
            <person name="Rawlings N."/>
            <person name="Sanchez A."/>
            <person name="Sanders M."/>
            <person name="Subramaniam C."/>
            <person name="Tay Y."/>
            <person name="Dear P."/>
            <person name="Doerig C."/>
            <person name="Gruber A."/>
            <person name="Parkinson J."/>
            <person name="Shirley M."/>
            <person name="Wan K.L."/>
            <person name="Berriman M."/>
            <person name="Tomley F."/>
            <person name="Pain A."/>
        </authorList>
    </citation>
    <scope>NUCLEOTIDE SEQUENCE [LARGE SCALE GENOMIC DNA]</scope>
    <source>
        <strain evidence="1">Houghton</strain>
    </source>
</reference>
<name>U6LFX8_9EIME</name>
<evidence type="ECO:0000313" key="2">
    <source>
        <dbReference type="Proteomes" id="UP000030750"/>
    </source>
</evidence>
<keyword evidence="2" id="KW-1185">Reference proteome</keyword>
<dbReference type="Proteomes" id="UP000030750">
    <property type="component" value="Unassembled WGS sequence"/>
</dbReference>
<reference evidence="1" key="2">
    <citation type="submission" date="2013-10" db="EMBL/GenBank/DDBJ databases">
        <authorList>
            <person name="Aslett M."/>
        </authorList>
    </citation>
    <scope>NUCLEOTIDE SEQUENCE [LARGE SCALE GENOMIC DNA]</scope>
    <source>
        <strain evidence="1">Houghton</strain>
    </source>
</reference>
<proteinExistence type="predicted"/>
<accession>U6LFX8</accession>
<organism evidence="1 2">
    <name type="scientific">Eimeria brunetti</name>
    <dbReference type="NCBI Taxonomy" id="51314"/>
    <lineage>
        <taxon>Eukaryota</taxon>
        <taxon>Sar</taxon>
        <taxon>Alveolata</taxon>
        <taxon>Apicomplexa</taxon>
        <taxon>Conoidasida</taxon>
        <taxon>Coccidia</taxon>
        <taxon>Eucoccidiorida</taxon>
        <taxon>Eimeriorina</taxon>
        <taxon>Eimeriidae</taxon>
        <taxon>Eimeria</taxon>
    </lineage>
</organism>